<organism evidence="2 3">
    <name type="scientific">Shewanella pealeana (strain ATCC 700345 / ANG-SQ1)</name>
    <dbReference type="NCBI Taxonomy" id="398579"/>
    <lineage>
        <taxon>Bacteria</taxon>
        <taxon>Pseudomonadati</taxon>
        <taxon>Pseudomonadota</taxon>
        <taxon>Gammaproteobacteria</taxon>
        <taxon>Alteromonadales</taxon>
        <taxon>Shewanellaceae</taxon>
        <taxon>Shewanella</taxon>
    </lineage>
</organism>
<dbReference type="InterPro" id="IPR012902">
    <property type="entry name" value="N_methyl_site"/>
</dbReference>
<dbReference type="Pfam" id="PF07963">
    <property type="entry name" value="N_methyl"/>
    <property type="match status" value="1"/>
</dbReference>
<dbReference type="KEGG" id="spl:Spea_3758"/>
<evidence type="ECO:0000313" key="2">
    <source>
        <dbReference type="EMBL" id="ABV89069.1"/>
    </source>
</evidence>
<protein>
    <submittedName>
        <fullName evidence="2">Methylation site containing protein</fullName>
    </submittedName>
</protein>
<dbReference type="EMBL" id="CP000851">
    <property type="protein sequence ID" value="ABV89069.1"/>
    <property type="molecule type" value="Genomic_DNA"/>
</dbReference>
<evidence type="ECO:0000313" key="3">
    <source>
        <dbReference type="Proteomes" id="UP000002608"/>
    </source>
</evidence>
<evidence type="ECO:0000256" key="1">
    <source>
        <dbReference type="SAM" id="Phobius"/>
    </source>
</evidence>
<dbReference type="STRING" id="398579.Spea_3758"/>
<reference evidence="2 3" key="1">
    <citation type="submission" date="2007-10" db="EMBL/GenBank/DDBJ databases">
        <title>Complete sequence of Shewanella pealeana ATCC 700345.</title>
        <authorList>
            <consortium name="US DOE Joint Genome Institute"/>
            <person name="Copeland A."/>
            <person name="Lucas S."/>
            <person name="Lapidus A."/>
            <person name="Barry K."/>
            <person name="Glavina del Rio T."/>
            <person name="Dalin E."/>
            <person name="Tice H."/>
            <person name="Pitluck S."/>
            <person name="Chertkov O."/>
            <person name="Brettin T."/>
            <person name="Bruce D."/>
            <person name="Detter J.C."/>
            <person name="Han C."/>
            <person name="Schmutz J."/>
            <person name="Larimer F."/>
            <person name="Land M."/>
            <person name="Hauser L."/>
            <person name="Kyrpides N."/>
            <person name="Kim E."/>
            <person name="Zhao J.-S.Z."/>
            <person name="Manno D."/>
            <person name="Hawari J."/>
            <person name="Richardson P."/>
        </authorList>
    </citation>
    <scope>NUCLEOTIDE SEQUENCE [LARGE SCALE GENOMIC DNA]</scope>
    <source>
        <strain evidence="3">ATCC 700345 / ANG-SQ1</strain>
    </source>
</reference>
<sequence>MMGSRFSAIKWQAQKAFTLIELVVGMVVISIAFVLLSTMLFPQAERAADTLHRVRSAELAHSILNEIWGKRFDQNTNANGGVPACGAPVKPSLGLPAGLPCTAPGSLGPDKINGVVETRNNYNDVDDYVGLNIDSNMLNSSETYAQRYINYGLSVKVEYNNLPSLDTKLITIDVTTPNGEVMTFNAIRSNY</sequence>
<dbReference type="eggNOG" id="COG4967">
    <property type="taxonomic scope" value="Bacteria"/>
</dbReference>
<name>A8H932_SHEPA</name>
<gene>
    <name evidence="2" type="ordered locus">Spea_3758</name>
</gene>
<keyword evidence="1" id="KW-0812">Transmembrane</keyword>
<keyword evidence="1" id="KW-0472">Membrane</keyword>
<feature type="transmembrane region" description="Helical" evidence="1">
    <location>
        <begin position="20"/>
        <end position="41"/>
    </location>
</feature>
<keyword evidence="1" id="KW-1133">Transmembrane helix</keyword>
<accession>A8H932</accession>
<proteinExistence type="predicted"/>
<dbReference type="OrthoDB" id="5593857at2"/>
<keyword evidence="3" id="KW-1185">Reference proteome</keyword>
<dbReference type="RefSeq" id="WP_012156951.1">
    <property type="nucleotide sequence ID" value="NC_009901.1"/>
</dbReference>
<dbReference type="HOGENOM" id="CLU_110706_0_0_6"/>
<dbReference type="NCBIfam" id="TIGR02532">
    <property type="entry name" value="IV_pilin_GFxxxE"/>
    <property type="match status" value="1"/>
</dbReference>
<dbReference type="AlphaFoldDB" id="A8H932"/>
<dbReference type="Proteomes" id="UP000002608">
    <property type="component" value="Chromosome"/>
</dbReference>